<keyword evidence="4" id="KW-0732">Signal</keyword>
<evidence type="ECO:0000313" key="6">
    <source>
        <dbReference type="EMBL" id="PON63202.1"/>
    </source>
</evidence>
<feature type="chain" id="PRO_5015160546" evidence="4">
    <location>
        <begin position="23"/>
        <end position="159"/>
    </location>
</feature>
<protein>
    <submittedName>
        <fullName evidence="6">Phytocyanin domain containing protein</fullName>
    </submittedName>
</protein>
<keyword evidence="2" id="KW-0325">Glycoprotein</keyword>
<dbReference type="SUPFAM" id="SSF49503">
    <property type="entry name" value="Cupredoxins"/>
    <property type="match status" value="1"/>
</dbReference>
<dbReference type="AlphaFoldDB" id="A0A2P5CQB3"/>
<dbReference type="STRING" id="3476.A0A2P5CQB3"/>
<gene>
    <name evidence="6" type="ORF">PanWU01x14_132960</name>
</gene>
<evidence type="ECO:0000256" key="4">
    <source>
        <dbReference type="SAM" id="SignalP"/>
    </source>
</evidence>
<evidence type="ECO:0000259" key="5">
    <source>
        <dbReference type="PROSITE" id="PS51485"/>
    </source>
</evidence>
<organism evidence="6 7">
    <name type="scientific">Parasponia andersonii</name>
    <name type="common">Sponia andersonii</name>
    <dbReference type="NCBI Taxonomy" id="3476"/>
    <lineage>
        <taxon>Eukaryota</taxon>
        <taxon>Viridiplantae</taxon>
        <taxon>Streptophyta</taxon>
        <taxon>Embryophyta</taxon>
        <taxon>Tracheophyta</taxon>
        <taxon>Spermatophyta</taxon>
        <taxon>Magnoliopsida</taxon>
        <taxon>eudicotyledons</taxon>
        <taxon>Gunneridae</taxon>
        <taxon>Pentapetalae</taxon>
        <taxon>rosids</taxon>
        <taxon>fabids</taxon>
        <taxon>Rosales</taxon>
        <taxon>Cannabaceae</taxon>
        <taxon>Parasponia</taxon>
    </lineage>
</organism>
<feature type="domain" description="Phytocyanin" evidence="5">
    <location>
        <begin position="23"/>
        <end position="128"/>
    </location>
</feature>
<reference evidence="7" key="1">
    <citation type="submission" date="2016-06" db="EMBL/GenBank/DDBJ databases">
        <title>Parallel loss of symbiosis genes in relatives of nitrogen-fixing non-legume Parasponia.</title>
        <authorList>
            <person name="Van Velzen R."/>
            <person name="Holmer R."/>
            <person name="Bu F."/>
            <person name="Rutten L."/>
            <person name="Van Zeijl A."/>
            <person name="Liu W."/>
            <person name="Santuari L."/>
            <person name="Cao Q."/>
            <person name="Sharma T."/>
            <person name="Shen D."/>
            <person name="Roswanjaya Y."/>
            <person name="Wardhani T."/>
            <person name="Kalhor M.S."/>
            <person name="Jansen J."/>
            <person name="Van den Hoogen J."/>
            <person name="Gungor B."/>
            <person name="Hartog M."/>
            <person name="Hontelez J."/>
            <person name="Verver J."/>
            <person name="Yang W.-C."/>
            <person name="Schijlen E."/>
            <person name="Repin R."/>
            <person name="Schilthuizen M."/>
            <person name="Schranz E."/>
            <person name="Heidstra R."/>
            <person name="Miyata K."/>
            <person name="Fedorova E."/>
            <person name="Kohlen W."/>
            <person name="Bisseling T."/>
            <person name="Smit S."/>
            <person name="Geurts R."/>
        </authorList>
    </citation>
    <scope>NUCLEOTIDE SEQUENCE [LARGE SCALE GENOMIC DNA]</scope>
    <source>
        <strain evidence="7">cv. WU1-14</strain>
    </source>
</reference>
<keyword evidence="3" id="KW-1133">Transmembrane helix</keyword>
<evidence type="ECO:0000256" key="1">
    <source>
        <dbReference type="ARBA" id="ARBA00023157"/>
    </source>
</evidence>
<accession>A0A2P5CQB3</accession>
<sequence>MASVTGCLLVVMAVTLLKVAAADTYTVGDSLGWTLPPAGNVAYSTWARTKSFDIGDVIVFQWSGNHNVAEVSEADYDSCNTTNPINGTIYQTSPASITLTTNNTRYFICTVTDHCKSFGQKVTISMEQKWWDNSASSFRNIGAFFAFSLATFVTFFLNY</sequence>
<dbReference type="GO" id="GO:0005886">
    <property type="term" value="C:plasma membrane"/>
    <property type="evidence" value="ECO:0007669"/>
    <property type="project" value="TreeGrafter"/>
</dbReference>
<dbReference type="GO" id="GO:0009055">
    <property type="term" value="F:electron transfer activity"/>
    <property type="evidence" value="ECO:0007669"/>
    <property type="project" value="InterPro"/>
</dbReference>
<keyword evidence="1" id="KW-1015">Disulfide bond</keyword>
<feature type="signal peptide" evidence="4">
    <location>
        <begin position="1"/>
        <end position="22"/>
    </location>
</feature>
<name>A0A2P5CQB3_PARAD</name>
<evidence type="ECO:0000256" key="2">
    <source>
        <dbReference type="ARBA" id="ARBA00023180"/>
    </source>
</evidence>
<dbReference type="EMBL" id="JXTB01000106">
    <property type="protein sequence ID" value="PON63202.1"/>
    <property type="molecule type" value="Genomic_DNA"/>
</dbReference>
<dbReference type="FunFam" id="2.60.40.420:FF:000034">
    <property type="entry name" value="Cupredoxin superfamily protein"/>
    <property type="match status" value="1"/>
</dbReference>
<keyword evidence="7" id="KW-1185">Reference proteome</keyword>
<dbReference type="Proteomes" id="UP000237105">
    <property type="component" value="Unassembled WGS sequence"/>
</dbReference>
<dbReference type="PROSITE" id="PS51485">
    <property type="entry name" value="PHYTOCYANIN"/>
    <property type="match status" value="1"/>
</dbReference>
<dbReference type="PANTHER" id="PTHR33021:SF522">
    <property type="entry name" value="PHYTOCYANIN DOMAIN-CONTAINING PROTEIN"/>
    <property type="match status" value="1"/>
</dbReference>
<comment type="caution">
    <text evidence="6">The sequence shown here is derived from an EMBL/GenBank/DDBJ whole genome shotgun (WGS) entry which is preliminary data.</text>
</comment>
<dbReference type="Gene3D" id="2.60.40.420">
    <property type="entry name" value="Cupredoxins - blue copper proteins"/>
    <property type="match status" value="1"/>
</dbReference>
<keyword evidence="3" id="KW-0472">Membrane</keyword>
<dbReference type="PANTHER" id="PTHR33021">
    <property type="entry name" value="BLUE COPPER PROTEIN"/>
    <property type="match status" value="1"/>
</dbReference>
<evidence type="ECO:0000313" key="7">
    <source>
        <dbReference type="Proteomes" id="UP000237105"/>
    </source>
</evidence>
<dbReference type="InterPro" id="IPR039391">
    <property type="entry name" value="Phytocyanin-like"/>
</dbReference>
<dbReference type="OrthoDB" id="2015260at2759"/>
<keyword evidence="3" id="KW-0812">Transmembrane</keyword>
<dbReference type="InterPro" id="IPR003245">
    <property type="entry name" value="Phytocyanin_dom"/>
</dbReference>
<feature type="transmembrane region" description="Helical" evidence="3">
    <location>
        <begin position="138"/>
        <end position="157"/>
    </location>
</feature>
<dbReference type="Pfam" id="PF02298">
    <property type="entry name" value="Cu_bind_like"/>
    <property type="match status" value="1"/>
</dbReference>
<evidence type="ECO:0000256" key="3">
    <source>
        <dbReference type="SAM" id="Phobius"/>
    </source>
</evidence>
<proteinExistence type="predicted"/>
<dbReference type="InterPro" id="IPR008972">
    <property type="entry name" value="Cupredoxin"/>
</dbReference>